<feature type="transmembrane region" description="Helical" evidence="6">
    <location>
        <begin position="304"/>
        <end position="322"/>
    </location>
</feature>
<keyword evidence="8" id="KW-0012">Acyltransferase</keyword>
<dbReference type="Pfam" id="PF07690">
    <property type="entry name" value="MFS_1"/>
    <property type="match status" value="1"/>
</dbReference>
<evidence type="ECO:0000256" key="4">
    <source>
        <dbReference type="ARBA" id="ARBA00022989"/>
    </source>
</evidence>
<feature type="transmembrane region" description="Helical" evidence="6">
    <location>
        <begin position="328"/>
        <end position="348"/>
    </location>
</feature>
<sequence length="1162" mass="126997">MQQVHRVTGAIPFFIAVFLNAFVDLGHKIVVQNTVFKLYNGNEQILLTAVVNAMMLLPFILLLSPAGFLSDVMRKTRVMRAMAWFALALTLLITAFYYLGWFWAAFAMTLLLAAQAAIYSPAKFGYIKELFGKESLAQANGAVGALSMIAILSGIAVFSIFFEMYYPKGAGTEKDVIQAIAPLGWLLVLSAIIEVVMIYRLPEQPTPQTTAHFSTKAYLTGKLFAEDMAPVMRQRVIRLSVVGLAIFWGVGQVMLAAFPAFIKEELHMDNAMIVQGILACSGIGIALGSIIAGRFSRNYIETGLLPLGALGFALGLLCLPHLHSYTAFMLAFLFIGFSGGVFTVPLNALIQFHAGEHELGRTLAANNWVQNVVMLVFLVITVGFSFAGFSSKTLLEIIAVITLIGCCYTIYELPQSLVRFVFSRIVSQRYRVLVQGMKNIPAKGGVLLLGNHVSWIDWAVLQLASPRPVRFVMLRAIYQRWYLKWFFDLFGCIPIESGAQSRNALDTVAASLNNGDVVCLFPEGAISRTGHLGEFRRGYERACEKANDDVVIVPFYLRGLWGSQFSRSSAHLKNKNRPLLKRDLIVAFGKPLPKETKADVLKRRVLDLSIRSWQEYVDSLDTIGRCWIDAAKKMGNQMAIIDTMGTELSAHRALAGASAIASRIAKLPDQNIGVLLPTSAAGVLTNLAVILTGKTLINLNYTASQSAFASALTQANIKTVFTSARFLKKLEDKGIPAHSLLQGVNVVAMEDFAGSISTAEKIARLLLIKILPAFVLKTLWARKQKANDIAVILFSSGSEGIPKGVQISHKNIIANVKQITDVLNVEEKDVVMANLPLFHAFGLTVTQFMPLLEAVPMVCHADPTDALGSAKAIAQNRVTVLFGTSTFLRLYCRNHKIHPLMLESLRLVVAGAEKLQEEVRTAFNLKFNLSIYEGYGATETTPVASVNLPDKIDTHYWQVQAGNRPGSVGMPLPGSSCMIVDPVTFKELPTGEAGMILIGGAQVMVGYLNNPEKTASAIKEIQDMRWYVTGDKGVIDEDGFLFIQDRYSRFAKIGGEMVSLTLVESALKKAINNDAIDVIVVAIDDAKKGERLIAITNAEVAKDEVRTEVLQQGLNALAIPGDWMQVEAMPLLGSGKTDFSLAKKMAREWSEVGTAAATETTA</sequence>
<dbReference type="Pfam" id="PF01553">
    <property type="entry name" value="Acyltransferase"/>
    <property type="match status" value="1"/>
</dbReference>
<dbReference type="GO" id="GO:0008922">
    <property type="term" value="F:long-chain fatty acid [acyl-carrier-protein] ligase activity"/>
    <property type="evidence" value="ECO:0007669"/>
    <property type="project" value="UniProtKB-EC"/>
</dbReference>
<dbReference type="PROSITE" id="PS00455">
    <property type="entry name" value="AMP_BINDING"/>
    <property type="match status" value="1"/>
</dbReference>
<dbReference type="SUPFAM" id="SSF69593">
    <property type="entry name" value="Glycerol-3-phosphate (1)-acyltransferase"/>
    <property type="match status" value="1"/>
</dbReference>
<dbReference type="EC" id="2.3.1.40" evidence="8"/>
<dbReference type="SMART" id="SM00563">
    <property type="entry name" value="PlsC"/>
    <property type="match status" value="1"/>
</dbReference>
<dbReference type="InterPro" id="IPR042099">
    <property type="entry name" value="ANL_N_sf"/>
</dbReference>
<dbReference type="SUPFAM" id="SSF103473">
    <property type="entry name" value="MFS general substrate transporter"/>
    <property type="match status" value="1"/>
</dbReference>
<keyword evidence="5 6" id="KW-0472">Membrane</keyword>
<dbReference type="CDD" id="cd06173">
    <property type="entry name" value="MFS_MefA_like"/>
    <property type="match status" value="1"/>
</dbReference>
<feature type="transmembrane region" description="Helical" evidence="6">
    <location>
        <begin position="143"/>
        <end position="165"/>
    </location>
</feature>
<keyword evidence="4 6" id="KW-1133">Transmembrane helix</keyword>
<evidence type="ECO:0000256" key="2">
    <source>
        <dbReference type="ARBA" id="ARBA00022598"/>
    </source>
</evidence>
<feature type="domain" description="Phospholipid/glycerol acyltransferase" evidence="7">
    <location>
        <begin position="446"/>
        <end position="560"/>
    </location>
</feature>
<dbReference type="InterPro" id="IPR000873">
    <property type="entry name" value="AMP-dep_synth/lig_dom"/>
</dbReference>
<dbReference type="GO" id="GO:0008779">
    <property type="term" value="F:acyl-[acyl-carrier-protein]-phospholipid O-acyltransferase activity"/>
    <property type="evidence" value="ECO:0007669"/>
    <property type="project" value="UniProtKB-EC"/>
</dbReference>
<keyword evidence="3 6" id="KW-0812">Transmembrane</keyword>
<dbReference type="EMBL" id="JAVDVX010000002">
    <property type="protein sequence ID" value="MDR7089032.1"/>
    <property type="molecule type" value="Genomic_DNA"/>
</dbReference>
<feature type="transmembrane region" description="Helical" evidence="6">
    <location>
        <begin position="273"/>
        <end position="292"/>
    </location>
</feature>
<evidence type="ECO:0000259" key="7">
    <source>
        <dbReference type="SMART" id="SM00563"/>
    </source>
</evidence>
<accession>A0ABU1UV83</accession>
<reference evidence="8 9" key="1">
    <citation type="submission" date="2023-07" db="EMBL/GenBank/DDBJ databases">
        <title>Sorghum-associated microbial communities from plants grown in Nebraska, USA.</title>
        <authorList>
            <person name="Schachtman D."/>
        </authorList>
    </citation>
    <scope>NUCLEOTIDE SEQUENCE [LARGE SCALE GENOMIC DNA]</scope>
    <source>
        <strain evidence="8 9">BE190</strain>
    </source>
</reference>
<evidence type="ECO:0000256" key="6">
    <source>
        <dbReference type="SAM" id="Phobius"/>
    </source>
</evidence>
<dbReference type="CDD" id="cd07989">
    <property type="entry name" value="LPLAT_AGPAT-like"/>
    <property type="match status" value="1"/>
</dbReference>
<comment type="similarity">
    <text evidence="1">Belongs to the ATP-dependent AMP-binding enzyme family.</text>
</comment>
<gene>
    <name evidence="8" type="ORF">J2X05_001038</name>
</gene>
<feature type="transmembrane region" description="Helical" evidence="6">
    <location>
        <begin position="45"/>
        <end position="69"/>
    </location>
</feature>
<keyword evidence="8" id="KW-0808">Transferase</keyword>
<proteinExistence type="inferred from homology"/>
<dbReference type="InterPro" id="IPR036259">
    <property type="entry name" value="MFS_trans_sf"/>
</dbReference>
<dbReference type="Gene3D" id="3.30.300.30">
    <property type="match status" value="1"/>
</dbReference>
<feature type="transmembrane region" description="Helical" evidence="6">
    <location>
        <begin position="236"/>
        <end position="261"/>
    </location>
</feature>
<dbReference type="InterPro" id="IPR002123">
    <property type="entry name" value="Plipid/glycerol_acylTrfase"/>
</dbReference>
<dbReference type="NCBIfam" id="NF006386">
    <property type="entry name" value="PRK08633.1"/>
    <property type="match status" value="1"/>
</dbReference>
<feature type="transmembrane region" description="Helical" evidence="6">
    <location>
        <begin position="177"/>
        <end position="199"/>
    </location>
</feature>
<feature type="transmembrane region" description="Helical" evidence="6">
    <location>
        <begin position="81"/>
        <end position="99"/>
    </location>
</feature>
<evidence type="ECO:0000256" key="5">
    <source>
        <dbReference type="ARBA" id="ARBA00023136"/>
    </source>
</evidence>
<evidence type="ECO:0000313" key="9">
    <source>
        <dbReference type="Proteomes" id="UP001253595"/>
    </source>
</evidence>
<dbReference type="SUPFAM" id="SSF56801">
    <property type="entry name" value="Acetyl-CoA synthetase-like"/>
    <property type="match status" value="1"/>
</dbReference>
<dbReference type="Proteomes" id="UP001253595">
    <property type="component" value="Unassembled WGS sequence"/>
</dbReference>
<dbReference type="InterPro" id="IPR020845">
    <property type="entry name" value="AMP-binding_CS"/>
</dbReference>
<feature type="transmembrane region" description="Helical" evidence="6">
    <location>
        <begin position="7"/>
        <end position="25"/>
    </location>
</feature>
<dbReference type="InterPro" id="IPR045851">
    <property type="entry name" value="AMP-bd_C_sf"/>
</dbReference>
<dbReference type="PANTHER" id="PTHR43201">
    <property type="entry name" value="ACYL-COA SYNTHETASE"/>
    <property type="match status" value="1"/>
</dbReference>
<dbReference type="Pfam" id="PF00501">
    <property type="entry name" value="AMP-binding"/>
    <property type="match status" value="1"/>
</dbReference>
<dbReference type="InterPro" id="IPR011701">
    <property type="entry name" value="MFS"/>
</dbReference>
<dbReference type="PANTHER" id="PTHR43201:SF5">
    <property type="entry name" value="MEDIUM-CHAIN ACYL-COA LIGASE ACSF2, MITOCHONDRIAL"/>
    <property type="match status" value="1"/>
</dbReference>
<name>A0ABU1UV83_9GAMM</name>
<dbReference type="Gene3D" id="1.20.1250.20">
    <property type="entry name" value="MFS general substrate transporter like domains"/>
    <property type="match status" value="1"/>
</dbReference>
<keyword evidence="9" id="KW-1185">Reference proteome</keyword>
<organism evidence="8 9">
    <name type="scientific">Cellvibrio fibrivorans</name>
    <dbReference type="NCBI Taxonomy" id="126350"/>
    <lineage>
        <taxon>Bacteria</taxon>
        <taxon>Pseudomonadati</taxon>
        <taxon>Pseudomonadota</taxon>
        <taxon>Gammaproteobacteria</taxon>
        <taxon>Cellvibrionales</taxon>
        <taxon>Cellvibrionaceae</taxon>
        <taxon>Cellvibrio</taxon>
    </lineage>
</organism>
<evidence type="ECO:0000256" key="3">
    <source>
        <dbReference type="ARBA" id="ARBA00022692"/>
    </source>
</evidence>
<feature type="transmembrane region" description="Helical" evidence="6">
    <location>
        <begin position="368"/>
        <end position="387"/>
    </location>
</feature>
<protein>
    <submittedName>
        <fullName evidence="8">Acyl-[acyl-carrier-protein]-phospholipid O-acyltransferase/long-chain-fatty-acid--[acyl-carrier-protein] ligase</fullName>
        <ecNumber evidence="8">2.3.1.40</ecNumber>
        <ecNumber evidence="8">6.2.1.20</ecNumber>
    </submittedName>
</protein>
<comment type="caution">
    <text evidence="8">The sequence shown here is derived from an EMBL/GenBank/DDBJ whole genome shotgun (WGS) entry which is preliminary data.</text>
</comment>
<evidence type="ECO:0000256" key="1">
    <source>
        <dbReference type="ARBA" id="ARBA00006432"/>
    </source>
</evidence>
<feature type="transmembrane region" description="Helical" evidence="6">
    <location>
        <begin position="105"/>
        <end position="122"/>
    </location>
</feature>
<dbReference type="RefSeq" id="WP_310069578.1">
    <property type="nucleotide sequence ID" value="NZ_JAVDVX010000002.1"/>
</dbReference>
<evidence type="ECO:0000313" key="8">
    <source>
        <dbReference type="EMBL" id="MDR7089032.1"/>
    </source>
</evidence>
<keyword evidence="2 8" id="KW-0436">Ligase</keyword>
<dbReference type="EC" id="6.2.1.20" evidence="8"/>
<dbReference type="Gene3D" id="3.40.50.12780">
    <property type="entry name" value="N-terminal domain of ligase-like"/>
    <property type="match status" value="1"/>
</dbReference>